<organism evidence="1 2">
    <name type="scientific">Amphibalanus amphitrite</name>
    <name type="common">Striped barnacle</name>
    <name type="synonym">Balanus amphitrite</name>
    <dbReference type="NCBI Taxonomy" id="1232801"/>
    <lineage>
        <taxon>Eukaryota</taxon>
        <taxon>Metazoa</taxon>
        <taxon>Ecdysozoa</taxon>
        <taxon>Arthropoda</taxon>
        <taxon>Crustacea</taxon>
        <taxon>Multicrustacea</taxon>
        <taxon>Cirripedia</taxon>
        <taxon>Thoracica</taxon>
        <taxon>Thoracicalcarea</taxon>
        <taxon>Balanomorpha</taxon>
        <taxon>Balanoidea</taxon>
        <taxon>Balanidae</taxon>
        <taxon>Amphibalaninae</taxon>
        <taxon>Amphibalanus</taxon>
    </lineage>
</organism>
<evidence type="ECO:0000313" key="1">
    <source>
        <dbReference type="EMBL" id="KAF0301923.1"/>
    </source>
</evidence>
<dbReference type="OrthoDB" id="6343426at2759"/>
<comment type="caution">
    <text evidence="1">The sequence shown here is derived from an EMBL/GenBank/DDBJ whole genome shotgun (WGS) entry which is preliminary data.</text>
</comment>
<keyword evidence="2" id="KW-1185">Reference proteome</keyword>
<sequence>MPEYHYDQLGTVAELYPLHKAVLTFQLNGRGPEQRALLWGRRFVCPNGLPLAEDESIDGVLCINDQVLFDCHIYDNENNQDRCGWYVARAESARRPEQLSSVVSNAMGTVVEVGPRRAFVEFRQPGRVELQRAVFVAARFFDHGGRLPAGTSLRSCVYEDQKLHLDAQHRPGQLQGASWYAWLAWRGQRPEVELDREPPAEVLAGEEEPPTQRPTATLADNLLPALSSAESRAQAQRRHQDKWGYVSSLLDAEYGVLLWQVAPRQYQSVLFHRSAAHLFDLNLKNYDLRTVFKKGDHLRFEAEKAEPSEPYKWKAYSVWLEEA</sequence>
<gene>
    <name evidence="1" type="ORF">FJT64_025926</name>
</gene>
<accession>A0A6A4W7C3</accession>
<reference evidence="1 2" key="1">
    <citation type="submission" date="2019-07" db="EMBL/GenBank/DDBJ databases">
        <title>Draft genome assembly of a fouling barnacle, Amphibalanus amphitrite (Darwin, 1854): The first reference genome for Thecostraca.</title>
        <authorList>
            <person name="Kim W."/>
        </authorList>
    </citation>
    <scope>NUCLEOTIDE SEQUENCE [LARGE SCALE GENOMIC DNA]</scope>
    <source>
        <strain evidence="1">SNU_AA5</strain>
        <tissue evidence="1">Soma without cirri and trophi</tissue>
    </source>
</reference>
<dbReference type="Proteomes" id="UP000440578">
    <property type="component" value="Unassembled WGS sequence"/>
</dbReference>
<dbReference type="EMBL" id="VIIS01001110">
    <property type="protein sequence ID" value="KAF0301923.1"/>
    <property type="molecule type" value="Genomic_DNA"/>
</dbReference>
<name>A0A6A4W7C3_AMPAM</name>
<evidence type="ECO:0000313" key="2">
    <source>
        <dbReference type="Proteomes" id="UP000440578"/>
    </source>
</evidence>
<proteinExistence type="predicted"/>
<dbReference type="AlphaFoldDB" id="A0A6A4W7C3"/>
<protein>
    <submittedName>
        <fullName evidence="1">Uncharacterized protein</fullName>
    </submittedName>
</protein>